<dbReference type="AlphaFoldDB" id="A0AA41V640"/>
<proteinExistence type="inferred from homology"/>
<gene>
    <name evidence="4" type="ORF">MKW94_010092</name>
</gene>
<reference evidence="4" key="1">
    <citation type="submission" date="2022-03" db="EMBL/GenBank/DDBJ databases">
        <title>A functionally conserved STORR gene fusion in Papaver species that diverged 16.8 million years ago.</title>
        <authorList>
            <person name="Catania T."/>
        </authorList>
    </citation>
    <scope>NUCLEOTIDE SEQUENCE</scope>
    <source>
        <strain evidence="4">S-191538</strain>
    </source>
</reference>
<dbReference type="Pfam" id="PF04833">
    <property type="entry name" value="COBRA"/>
    <property type="match status" value="1"/>
</dbReference>
<name>A0AA41V640_PAPNU</name>
<evidence type="ECO:0000313" key="5">
    <source>
        <dbReference type="Proteomes" id="UP001177140"/>
    </source>
</evidence>
<comment type="caution">
    <text evidence="4">The sequence shown here is derived from an EMBL/GenBank/DDBJ whole genome shotgun (WGS) entry which is preliminary data.</text>
</comment>
<evidence type="ECO:0000256" key="1">
    <source>
        <dbReference type="ARBA" id="ARBA00005507"/>
    </source>
</evidence>
<dbReference type="GO" id="GO:0016020">
    <property type="term" value="C:membrane"/>
    <property type="evidence" value="ECO:0007669"/>
    <property type="project" value="InterPro"/>
</dbReference>
<protein>
    <submittedName>
        <fullName evidence="4">Uncharacterized protein</fullName>
    </submittedName>
</protein>
<dbReference type="EMBL" id="JAJJMA010120470">
    <property type="protein sequence ID" value="MCL7032166.1"/>
    <property type="molecule type" value="Genomic_DNA"/>
</dbReference>
<keyword evidence="5" id="KW-1185">Reference proteome</keyword>
<accession>A0AA41V640</accession>
<keyword evidence="2" id="KW-0732">Signal</keyword>
<dbReference type="Proteomes" id="UP001177140">
    <property type="component" value="Unassembled WGS sequence"/>
</dbReference>
<dbReference type="PANTHER" id="PTHR31052:SF3">
    <property type="entry name" value="COBRA-LIKE PROTEIN 7"/>
    <property type="match status" value="1"/>
</dbReference>
<dbReference type="GO" id="GO:0010215">
    <property type="term" value="P:cellulose microfibril organization"/>
    <property type="evidence" value="ECO:0007669"/>
    <property type="project" value="InterPro"/>
</dbReference>
<organism evidence="4 5">
    <name type="scientific">Papaver nudicaule</name>
    <name type="common">Iceland poppy</name>
    <dbReference type="NCBI Taxonomy" id="74823"/>
    <lineage>
        <taxon>Eukaryota</taxon>
        <taxon>Viridiplantae</taxon>
        <taxon>Streptophyta</taxon>
        <taxon>Embryophyta</taxon>
        <taxon>Tracheophyta</taxon>
        <taxon>Spermatophyta</taxon>
        <taxon>Magnoliopsida</taxon>
        <taxon>Ranunculales</taxon>
        <taxon>Papaveraceae</taxon>
        <taxon>Papaveroideae</taxon>
        <taxon>Papaver</taxon>
    </lineage>
</organism>
<evidence type="ECO:0000256" key="3">
    <source>
        <dbReference type="ARBA" id="ARBA00023180"/>
    </source>
</evidence>
<dbReference type="PANTHER" id="PTHR31052">
    <property type="entry name" value="COBRA-LIKE PROTEIN 7"/>
    <property type="match status" value="1"/>
</dbReference>
<keyword evidence="3" id="KW-0325">Glycoprotein</keyword>
<evidence type="ECO:0000313" key="4">
    <source>
        <dbReference type="EMBL" id="MCL7032166.1"/>
    </source>
</evidence>
<dbReference type="InterPro" id="IPR006918">
    <property type="entry name" value="COBRA_pln"/>
</dbReference>
<comment type="similarity">
    <text evidence="1">Belongs to the COBRA family.</text>
</comment>
<sequence length="178" mass="20703">MPKDISLVNDGFSCPEPKMQGNSMMYVCCVKDPNFRPSVATEKFLRRQKGDLVIMYDVMKSYDSEYLAQVSISNYNPLGRLDDWKLSWTWMRQEFINTMRGAYPSIVDSRDCMFGPQGIYYKEMDLANVLNCQRNPTVKDLLLIKPMIQLKECYHFVAEMVPSFHLLWIQAGPLLFSN</sequence>
<evidence type="ECO:0000256" key="2">
    <source>
        <dbReference type="ARBA" id="ARBA00022729"/>
    </source>
</evidence>